<dbReference type="PRINTS" id="PR00081">
    <property type="entry name" value="GDHRDH"/>
</dbReference>
<evidence type="ECO:0000313" key="4">
    <source>
        <dbReference type="EMBL" id="EEB05575.2"/>
    </source>
</evidence>
<evidence type="ECO:0000256" key="1">
    <source>
        <dbReference type="ARBA" id="ARBA00006484"/>
    </source>
</evidence>
<dbReference type="VEuPathDB" id="FungiDB:SJAG_00593"/>
<feature type="chain" id="PRO_5013288444" evidence="3">
    <location>
        <begin position="16"/>
        <end position="324"/>
    </location>
</feature>
<dbReference type="Gene3D" id="3.40.50.720">
    <property type="entry name" value="NAD(P)-binding Rossmann-like Domain"/>
    <property type="match status" value="1"/>
</dbReference>
<keyword evidence="2" id="KW-0560">Oxidoreductase</keyword>
<dbReference type="Proteomes" id="UP000001744">
    <property type="component" value="Unassembled WGS sequence"/>
</dbReference>
<gene>
    <name evidence="4" type="ORF">SJAG_00593</name>
</gene>
<name>B6JW24_SCHJY</name>
<keyword evidence="3" id="KW-0732">Signal</keyword>
<dbReference type="RefSeq" id="XP_002171868.2">
    <property type="nucleotide sequence ID" value="XM_002171832.2"/>
</dbReference>
<dbReference type="Pfam" id="PF00106">
    <property type="entry name" value="adh_short"/>
    <property type="match status" value="1"/>
</dbReference>
<proteinExistence type="inferred from homology"/>
<dbReference type="OrthoDB" id="10253736at2759"/>
<dbReference type="InterPro" id="IPR036291">
    <property type="entry name" value="NAD(P)-bd_dom_sf"/>
</dbReference>
<evidence type="ECO:0000313" key="5">
    <source>
        <dbReference type="Proteomes" id="UP000001744"/>
    </source>
</evidence>
<dbReference type="STRING" id="402676.B6JW24"/>
<dbReference type="EMBL" id="KE651166">
    <property type="protein sequence ID" value="EEB05575.2"/>
    <property type="molecule type" value="Genomic_DNA"/>
</dbReference>
<feature type="signal peptide" evidence="3">
    <location>
        <begin position="1"/>
        <end position="15"/>
    </location>
</feature>
<keyword evidence="5" id="KW-1185">Reference proteome</keyword>
<dbReference type="eggNOG" id="KOG1201">
    <property type="taxonomic scope" value="Eukaryota"/>
</dbReference>
<organism evidence="4 5">
    <name type="scientific">Schizosaccharomyces japonicus (strain yFS275 / FY16936)</name>
    <name type="common">Fission yeast</name>
    <dbReference type="NCBI Taxonomy" id="402676"/>
    <lineage>
        <taxon>Eukaryota</taxon>
        <taxon>Fungi</taxon>
        <taxon>Dikarya</taxon>
        <taxon>Ascomycota</taxon>
        <taxon>Taphrinomycotina</taxon>
        <taxon>Schizosaccharomycetes</taxon>
        <taxon>Schizosaccharomycetales</taxon>
        <taxon>Schizosaccharomycetaceae</taxon>
        <taxon>Schizosaccharomyces</taxon>
    </lineage>
</organism>
<dbReference type="HOGENOM" id="CLU_010194_5_1_1"/>
<dbReference type="OMA" id="HGHIVNM"/>
<protein>
    <submittedName>
        <fullName evidence="4">Short chain dehydrogenase DHRS family protein</fullName>
    </submittedName>
</protein>
<evidence type="ECO:0000256" key="2">
    <source>
        <dbReference type="ARBA" id="ARBA00023002"/>
    </source>
</evidence>
<dbReference type="PANTHER" id="PTHR24322:SF736">
    <property type="entry name" value="RETINOL DEHYDROGENASE 10"/>
    <property type="match status" value="1"/>
</dbReference>
<dbReference type="InterPro" id="IPR002347">
    <property type="entry name" value="SDR_fam"/>
</dbReference>
<dbReference type="SUPFAM" id="SSF51735">
    <property type="entry name" value="NAD(P)-binding Rossmann-fold domains"/>
    <property type="match status" value="1"/>
</dbReference>
<reference evidence="4 5" key="1">
    <citation type="journal article" date="2011" name="Science">
        <title>Comparative functional genomics of the fission yeasts.</title>
        <authorList>
            <person name="Rhind N."/>
            <person name="Chen Z."/>
            <person name="Yassour M."/>
            <person name="Thompson D.A."/>
            <person name="Haas B.J."/>
            <person name="Habib N."/>
            <person name="Wapinski I."/>
            <person name="Roy S."/>
            <person name="Lin M.F."/>
            <person name="Heiman D.I."/>
            <person name="Young S.K."/>
            <person name="Furuya K."/>
            <person name="Guo Y."/>
            <person name="Pidoux A."/>
            <person name="Chen H.M."/>
            <person name="Robbertse B."/>
            <person name="Goldberg J.M."/>
            <person name="Aoki K."/>
            <person name="Bayne E.H."/>
            <person name="Berlin A.M."/>
            <person name="Desjardins C.A."/>
            <person name="Dobbs E."/>
            <person name="Dukaj L."/>
            <person name="Fan L."/>
            <person name="FitzGerald M.G."/>
            <person name="French C."/>
            <person name="Gujja S."/>
            <person name="Hansen K."/>
            <person name="Keifenheim D."/>
            <person name="Levin J.Z."/>
            <person name="Mosher R.A."/>
            <person name="Mueller C.A."/>
            <person name="Pfiffner J."/>
            <person name="Priest M."/>
            <person name="Russ C."/>
            <person name="Smialowska A."/>
            <person name="Swoboda P."/>
            <person name="Sykes S.M."/>
            <person name="Vaughn M."/>
            <person name="Vengrova S."/>
            <person name="Yoder R."/>
            <person name="Zeng Q."/>
            <person name="Allshire R."/>
            <person name="Baulcombe D."/>
            <person name="Birren B.W."/>
            <person name="Brown W."/>
            <person name="Ekwall K."/>
            <person name="Kellis M."/>
            <person name="Leatherwood J."/>
            <person name="Levin H."/>
            <person name="Margalit H."/>
            <person name="Martienssen R."/>
            <person name="Nieduszynski C.A."/>
            <person name="Spatafora J.W."/>
            <person name="Friedman N."/>
            <person name="Dalgaard J.Z."/>
            <person name="Baumann P."/>
            <person name="Niki H."/>
            <person name="Regev A."/>
            <person name="Nusbaum C."/>
        </authorList>
    </citation>
    <scope>NUCLEOTIDE SEQUENCE [LARGE SCALE GENOMIC DNA]</scope>
    <source>
        <strain evidence="5">yFS275 / FY16936</strain>
    </source>
</reference>
<dbReference type="JaponicusDB" id="SJAG_00593"/>
<dbReference type="GeneID" id="7051287"/>
<dbReference type="PANTHER" id="PTHR24322">
    <property type="entry name" value="PKSB"/>
    <property type="match status" value="1"/>
</dbReference>
<evidence type="ECO:0000256" key="3">
    <source>
        <dbReference type="SAM" id="SignalP"/>
    </source>
</evidence>
<sequence length="324" mass="35760">MCLLLFLIVVPVAAALVFSVFRLKNDMWRERCVVITGATGSLGRALCKICLQLGDQVIAVDVKDADSVKSVLSEVTATGAGVAARGDENVRARNVSSTGSKKDTEPVKAVDRLLTVTCDITKQADVDRLFQRIQESKWQPEVLVNAAAIAPKKMLLDSSGDELLHCLSVNVAGQLNVIRSLRNLLERAKKPHIINIASALAHFSAVGVGAYAASKAALLSVHETLENELRQQHSNIDMSLYSFGQFESPMFPEDTPNKFLAPILKAEDVAISIAYNIRKHKCGRHFKPRYVHAMPWMRPLPLWLQRIARAFSGMDNVYARKKED</sequence>
<dbReference type="GO" id="GO:0016616">
    <property type="term" value="F:oxidoreductase activity, acting on the CH-OH group of donors, NAD or NADP as acceptor"/>
    <property type="evidence" value="ECO:0000318"/>
    <property type="project" value="GO_Central"/>
</dbReference>
<dbReference type="AlphaFoldDB" id="B6JW24"/>
<accession>B6JW24</accession>
<comment type="similarity">
    <text evidence="1">Belongs to the short-chain dehydrogenases/reductases (SDR) family.</text>
</comment>